<dbReference type="AlphaFoldDB" id="A0A8X8Y3Z3"/>
<keyword evidence="3" id="KW-1185">Reference proteome</keyword>
<dbReference type="EMBL" id="PNBA02000005">
    <property type="protein sequence ID" value="KAG6423215.1"/>
    <property type="molecule type" value="Genomic_DNA"/>
</dbReference>
<organism evidence="2">
    <name type="scientific">Salvia splendens</name>
    <name type="common">Scarlet sage</name>
    <dbReference type="NCBI Taxonomy" id="180675"/>
    <lineage>
        <taxon>Eukaryota</taxon>
        <taxon>Viridiplantae</taxon>
        <taxon>Streptophyta</taxon>
        <taxon>Embryophyta</taxon>
        <taxon>Tracheophyta</taxon>
        <taxon>Spermatophyta</taxon>
        <taxon>Magnoliopsida</taxon>
        <taxon>eudicotyledons</taxon>
        <taxon>Gunneridae</taxon>
        <taxon>Pentapetalae</taxon>
        <taxon>asterids</taxon>
        <taxon>lamiids</taxon>
        <taxon>Lamiales</taxon>
        <taxon>Lamiaceae</taxon>
        <taxon>Nepetoideae</taxon>
        <taxon>Mentheae</taxon>
        <taxon>Salviinae</taxon>
        <taxon>Salvia</taxon>
        <taxon>Salvia subgen. Calosphace</taxon>
        <taxon>core Calosphace</taxon>
    </lineage>
</organism>
<comment type="caution">
    <text evidence="2">The sequence shown here is derived from an EMBL/GenBank/DDBJ whole genome shotgun (WGS) entry which is preliminary data.</text>
</comment>
<evidence type="ECO:0000256" key="1">
    <source>
        <dbReference type="SAM" id="SignalP"/>
    </source>
</evidence>
<protein>
    <submittedName>
        <fullName evidence="2">Uncharacterized protein</fullName>
    </submittedName>
</protein>
<name>A0A8X8Y3Z3_SALSN</name>
<feature type="chain" id="PRO_5036443853" evidence="1">
    <location>
        <begin position="21"/>
        <end position="212"/>
    </location>
</feature>
<evidence type="ECO:0000313" key="3">
    <source>
        <dbReference type="Proteomes" id="UP000298416"/>
    </source>
</evidence>
<dbReference type="Proteomes" id="UP000298416">
    <property type="component" value="Unassembled WGS sequence"/>
</dbReference>
<reference evidence="2" key="2">
    <citation type="submission" date="2020-08" db="EMBL/GenBank/DDBJ databases">
        <title>Plant Genome Project.</title>
        <authorList>
            <person name="Zhang R.-G."/>
        </authorList>
    </citation>
    <scope>NUCLEOTIDE SEQUENCE</scope>
    <source>
        <strain evidence="2">Huo1</strain>
        <tissue evidence="2">Leaf</tissue>
    </source>
</reference>
<accession>A0A8X8Y3Z3</accession>
<gene>
    <name evidence="2" type="ORF">SASPL_113604</name>
</gene>
<proteinExistence type="predicted"/>
<feature type="signal peptide" evidence="1">
    <location>
        <begin position="1"/>
        <end position="20"/>
    </location>
</feature>
<reference evidence="2" key="1">
    <citation type="submission" date="2018-01" db="EMBL/GenBank/DDBJ databases">
        <authorList>
            <person name="Mao J.F."/>
        </authorList>
    </citation>
    <scope>NUCLEOTIDE SEQUENCE</scope>
    <source>
        <strain evidence="2">Huo1</strain>
        <tissue evidence="2">Leaf</tissue>
    </source>
</reference>
<evidence type="ECO:0000313" key="2">
    <source>
        <dbReference type="EMBL" id="KAG6423215.1"/>
    </source>
</evidence>
<keyword evidence="1" id="KW-0732">Signal</keyword>
<sequence length="212" mass="23166">MIAILPQGLLALCMLSFLNSKRMLVMEDGQGAIGGEVTIRGFAALLVGFFNCSHHWSFCCLSPSRVSGAVIIKLCPGPSGLETTESCCGNVAVLVEEDKQAQNVGPNAGFVDDQEWRMSEVKVNISFWNSMVMGFSSYPHGSEECRKRRNSIQMALVLAWLMKGGDSSTVASFNTMHVVARAGYLDEAWMPIEPDESVPFVQNVSTYRDGEL</sequence>